<reference evidence="3" key="1">
    <citation type="submission" date="2016-02" db="EMBL/GenBank/DDBJ databases">
        <authorList>
            <person name="Shin S.-K."/>
            <person name="Yi H."/>
            <person name="Kim E."/>
        </authorList>
    </citation>
    <scope>NUCLEOTIDE SEQUENCE [LARGE SCALE GENOMIC DNA]</scope>
    <source>
        <strain evidence="3">LPB0003</strain>
    </source>
</reference>
<comment type="caution">
    <text evidence="2">The sequence shown here is derived from an EMBL/GenBank/DDBJ whole genome shotgun (WGS) entry which is preliminary data.</text>
</comment>
<feature type="transmembrane region" description="Helical" evidence="1">
    <location>
        <begin position="71"/>
        <end position="88"/>
    </location>
</feature>
<organism evidence="2 3">
    <name type="scientific">Polaribacter vadi</name>
    <dbReference type="NCBI Taxonomy" id="1774273"/>
    <lineage>
        <taxon>Bacteria</taxon>
        <taxon>Pseudomonadati</taxon>
        <taxon>Bacteroidota</taxon>
        <taxon>Flavobacteriia</taxon>
        <taxon>Flavobacteriales</taxon>
        <taxon>Flavobacteriaceae</taxon>
    </lineage>
</organism>
<evidence type="ECO:0000256" key="1">
    <source>
        <dbReference type="SAM" id="Phobius"/>
    </source>
</evidence>
<evidence type="ECO:0000313" key="2">
    <source>
        <dbReference type="EMBL" id="OBY66334.1"/>
    </source>
</evidence>
<dbReference type="AlphaFoldDB" id="A0A1B8U375"/>
<keyword evidence="1" id="KW-0812">Transmembrane</keyword>
<sequence length="185" mass="21813">MKLRKRYFLLIFIAIAPFYKFVHPENYCFGDTDLVIIGGYMVLFAITFLVIFFNNLYLITIKRELFNYRPVLIAVVFLIALYTTLGLHDQNIFKDKVKVYNGFSKENDVLEINLFDDNTFELKIIYPKSYCVEKGDYSFKNDTLLLNKYNKVKGNIIFDDVYIYNESYKSLNPIYTGLPVFALKK</sequence>
<dbReference type="OrthoDB" id="1202553at2"/>
<dbReference type="EMBL" id="LSFM01000002">
    <property type="protein sequence ID" value="OBY66334.1"/>
    <property type="molecule type" value="Genomic_DNA"/>
</dbReference>
<evidence type="ECO:0000313" key="3">
    <source>
        <dbReference type="Proteomes" id="UP000092584"/>
    </source>
</evidence>
<dbReference type="KEGG" id="pob:LPB03_07950"/>
<dbReference type="STRING" id="1774273.LPB03_07950"/>
<protein>
    <submittedName>
        <fullName evidence="2">Uncharacterized protein</fullName>
    </submittedName>
</protein>
<keyword evidence="3" id="KW-1185">Reference proteome</keyword>
<accession>A0A1B8U375</accession>
<proteinExistence type="predicted"/>
<feature type="transmembrane region" description="Helical" evidence="1">
    <location>
        <begin position="34"/>
        <end position="59"/>
    </location>
</feature>
<keyword evidence="1" id="KW-0472">Membrane</keyword>
<gene>
    <name evidence="2" type="ORF">LPB3_01335</name>
</gene>
<keyword evidence="1" id="KW-1133">Transmembrane helix</keyword>
<dbReference type="Proteomes" id="UP000092584">
    <property type="component" value="Unassembled WGS sequence"/>
</dbReference>
<dbReference type="RefSeq" id="WP_065317800.1">
    <property type="nucleotide sequence ID" value="NZ_CP017477.1"/>
</dbReference>
<name>A0A1B8U375_9FLAO</name>